<dbReference type="eggNOG" id="COG4339">
    <property type="taxonomic scope" value="Bacteria"/>
</dbReference>
<dbReference type="KEGG" id="pdx:Psed_5893"/>
<gene>
    <name evidence="1" type="ordered locus">Psed_5893</name>
</gene>
<keyword evidence="2" id="KW-1185">Reference proteome</keyword>
<accession>F4D1V7</accession>
<name>F4D1V7_PSEUX</name>
<evidence type="ECO:0000313" key="2">
    <source>
        <dbReference type="Proteomes" id="UP000007809"/>
    </source>
</evidence>
<proteinExistence type="predicted"/>
<dbReference type="Proteomes" id="UP000007809">
    <property type="component" value="Chromosome"/>
</dbReference>
<evidence type="ECO:0000313" key="1">
    <source>
        <dbReference type="EMBL" id="AEA28017.1"/>
    </source>
</evidence>
<sequence length="140" mass="15172">MAFWVAELAHRAADPDAVARAVAAIEPAAAPLLRPAAGAPPESLVALDPLRDRPYLDDDPDAAVLVDVLLTGLSRPRVEYPDSRVWAADRIDGPDDLAGRHRAVRALLDLDSIYATPECRARLEGRARYNLATEERATRG</sequence>
<dbReference type="AlphaFoldDB" id="F4D1V7"/>
<reference evidence="1 2" key="1">
    <citation type="journal article" date="2011" name="J. Bacteriol.">
        <title>Genome sequence of the 1,4-dioxane-degrading Pseudonocardia dioxanivorans strain CB1190.</title>
        <authorList>
            <person name="Sales C.M."/>
            <person name="Mahendra S."/>
            <person name="Grostern A."/>
            <person name="Parales R.E."/>
            <person name="Goodwin L.A."/>
            <person name="Woyke T."/>
            <person name="Nolan M."/>
            <person name="Lapidus A."/>
            <person name="Chertkov O."/>
            <person name="Ovchinnikova G."/>
            <person name="Sczyrba A."/>
            <person name="Alvarez-Cohen L."/>
        </authorList>
    </citation>
    <scope>NUCLEOTIDE SEQUENCE [LARGE SCALE GENOMIC DNA]</scope>
    <source>
        <strain evidence="2">ATCC 55486 / DSM 44775 / JCM 13855 / CB1190</strain>
    </source>
</reference>
<protein>
    <submittedName>
        <fullName evidence="1">Uncharacterized protein</fullName>
    </submittedName>
</protein>
<dbReference type="EMBL" id="CP002593">
    <property type="protein sequence ID" value="AEA28017.1"/>
    <property type="molecule type" value="Genomic_DNA"/>
</dbReference>
<dbReference type="HOGENOM" id="CLU_1833547_0_0_11"/>
<organism evidence="1 2">
    <name type="scientific">Pseudonocardia dioxanivorans (strain ATCC 55486 / DSM 44775 / JCM 13855 / CB1190)</name>
    <dbReference type="NCBI Taxonomy" id="675635"/>
    <lineage>
        <taxon>Bacteria</taxon>
        <taxon>Bacillati</taxon>
        <taxon>Actinomycetota</taxon>
        <taxon>Actinomycetes</taxon>
        <taxon>Pseudonocardiales</taxon>
        <taxon>Pseudonocardiaceae</taxon>
        <taxon>Pseudonocardia</taxon>
    </lineage>
</organism>